<organism evidence="2 3">
    <name type="scientific">Sphaeroforma arctica JP610</name>
    <dbReference type="NCBI Taxonomy" id="667725"/>
    <lineage>
        <taxon>Eukaryota</taxon>
        <taxon>Ichthyosporea</taxon>
        <taxon>Ichthyophonida</taxon>
        <taxon>Sphaeroforma</taxon>
    </lineage>
</organism>
<name>A0A0L0FYJ3_9EUKA</name>
<dbReference type="EMBL" id="KQ241980">
    <property type="protein sequence ID" value="KNC81917.1"/>
    <property type="molecule type" value="Genomic_DNA"/>
</dbReference>
<reference evidence="2 3" key="1">
    <citation type="submission" date="2011-02" db="EMBL/GenBank/DDBJ databases">
        <title>The Genome Sequence of Sphaeroforma arctica JP610.</title>
        <authorList>
            <consortium name="The Broad Institute Genome Sequencing Platform"/>
            <person name="Russ C."/>
            <person name="Cuomo C."/>
            <person name="Young S.K."/>
            <person name="Zeng Q."/>
            <person name="Gargeya S."/>
            <person name="Alvarado L."/>
            <person name="Berlin A."/>
            <person name="Chapman S.B."/>
            <person name="Chen Z."/>
            <person name="Freedman E."/>
            <person name="Gellesch M."/>
            <person name="Goldberg J."/>
            <person name="Griggs A."/>
            <person name="Gujja S."/>
            <person name="Heilman E."/>
            <person name="Heiman D."/>
            <person name="Howarth C."/>
            <person name="Mehta T."/>
            <person name="Neiman D."/>
            <person name="Pearson M."/>
            <person name="Roberts A."/>
            <person name="Saif S."/>
            <person name="Shea T."/>
            <person name="Shenoy N."/>
            <person name="Sisk P."/>
            <person name="Stolte C."/>
            <person name="Sykes S."/>
            <person name="White J."/>
            <person name="Yandava C."/>
            <person name="Burger G."/>
            <person name="Gray M.W."/>
            <person name="Holland P.W.H."/>
            <person name="King N."/>
            <person name="Lang F.B.F."/>
            <person name="Roger A.J."/>
            <person name="Ruiz-Trillo I."/>
            <person name="Haas B."/>
            <person name="Nusbaum C."/>
            <person name="Birren B."/>
        </authorList>
    </citation>
    <scope>NUCLEOTIDE SEQUENCE [LARGE SCALE GENOMIC DNA]</scope>
    <source>
        <strain evidence="2 3">JP610</strain>
    </source>
</reference>
<feature type="compositionally biased region" description="Polar residues" evidence="1">
    <location>
        <begin position="37"/>
        <end position="59"/>
    </location>
</feature>
<dbReference type="AlphaFoldDB" id="A0A0L0FYJ3"/>
<dbReference type="RefSeq" id="XP_014155819.1">
    <property type="nucleotide sequence ID" value="XM_014300344.1"/>
</dbReference>
<feature type="compositionally biased region" description="Basic residues" evidence="1">
    <location>
        <begin position="1"/>
        <end position="20"/>
    </location>
</feature>
<proteinExistence type="predicted"/>
<keyword evidence="3" id="KW-1185">Reference proteome</keyword>
<feature type="region of interest" description="Disordered" evidence="1">
    <location>
        <begin position="1"/>
        <end position="74"/>
    </location>
</feature>
<accession>A0A0L0FYJ3</accession>
<evidence type="ECO:0000313" key="3">
    <source>
        <dbReference type="Proteomes" id="UP000054560"/>
    </source>
</evidence>
<dbReference type="GeneID" id="25906294"/>
<feature type="non-terminal residue" evidence="2">
    <location>
        <position position="1"/>
    </location>
</feature>
<feature type="compositionally biased region" description="Basic and acidic residues" evidence="1">
    <location>
        <begin position="21"/>
        <end position="36"/>
    </location>
</feature>
<evidence type="ECO:0000313" key="2">
    <source>
        <dbReference type="EMBL" id="KNC81917.1"/>
    </source>
</evidence>
<protein>
    <submittedName>
        <fullName evidence="2">Uncharacterized protein</fullName>
    </submittedName>
</protein>
<evidence type="ECO:0000256" key="1">
    <source>
        <dbReference type="SAM" id="MobiDB-lite"/>
    </source>
</evidence>
<gene>
    <name evidence="2" type="ORF">SARC_05790</name>
</gene>
<dbReference type="Proteomes" id="UP000054560">
    <property type="component" value="Unassembled WGS sequence"/>
</dbReference>
<sequence length="111" mass="12393">PKPRARSKKAKKKRHKRRRPLERVAGRANERIRSSADNDSSTEVSPWQPNTASSPSEVSSGDDDCWDIMSDSDISNDENIAWPTMELSSVEASVSEAYNSNGSEGCKRRQQ</sequence>